<name>A0A2A2SBA3_9SPHN</name>
<gene>
    <name evidence="2" type="ORF">CKY28_15385</name>
</gene>
<sequence length="116" mass="12933">MLNVKAIVAAAALIVPLGAAYANTRAYNIDANTRESFNLRLCGPAVTVTADGDDDTDLDYWLYNSAGQLVHRDLDRTDMMIRTIYRRDGSCGNYRLVVRNLGDIYNRMQLSLDDLA</sequence>
<feature type="chain" id="PRO_5012516877" evidence="1">
    <location>
        <begin position="22"/>
        <end position="116"/>
    </location>
</feature>
<protein>
    <submittedName>
        <fullName evidence="2">Uncharacterized protein</fullName>
    </submittedName>
</protein>
<comment type="caution">
    <text evidence="2">The sequence shown here is derived from an EMBL/GenBank/DDBJ whole genome shotgun (WGS) entry which is preliminary data.</text>
</comment>
<dbReference type="EMBL" id="NSLI01000005">
    <property type="protein sequence ID" value="PAX06536.1"/>
    <property type="molecule type" value="Genomic_DNA"/>
</dbReference>
<dbReference type="AlphaFoldDB" id="A0A2A2SBA3"/>
<organism evidence="2 3">
    <name type="scientific">Sphingomonas lenta</name>
    <dbReference type="NCBI Taxonomy" id="1141887"/>
    <lineage>
        <taxon>Bacteria</taxon>
        <taxon>Pseudomonadati</taxon>
        <taxon>Pseudomonadota</taxon>
        <taxon>Alphaproteobacteria</taxon>
        <taxon>Sphingomonadales</taxon>
        <taxon>Sphingomonadaceae</taxon>
        <taxon>Sphingomonas</taxon>
    </lineage>
</organism>
<keyword evidence="3" id="KW-1185">Reference proteome</keyword>
<keyword evidence="1" id="KW-0732">Signal</keyword>
<accession>A0A2A2SBA3</accession>
<feature type="signal peptide" evidence="1">
    <location>
        <begin position="1"/>
        <end position="21"/>
    </location>
</feature>
<reference evidence="3" key="1">
    <citation type="submission" date="2017-09" db="EMBL/GenBank/DDBJ databases">
        <authorList>
            <person name="Feng G."/>
            <person name="Zhu H."/>
        </authorList>
    </citation>
    <scope>NUCLEOTIDE SEQUENCE [LARGE SCALE GENOMIC DNA]</scope>
    <source>
        <strain evidence="3">1PNM-20</strain>
    </source>
</reference>
<evidence type="ECO:0000313" key="2">
    <source>
        <dbReference type="EMBL" id="PAX06536.1"/>
    </source>
</evidence>
<evidence type="ECO:0000256" key="1">
    <source>
        <dbReference type="SAM" id="SignalP"/>
    </source>
</evidence>
<evidence type="ECO:0000313" key="3">
    <source>
        <dbReference type="Proteomes" id="UP000218151"/>
    </source>
</evidence>
<proteinExistence type="predicted"/>
<dbReference type="Proteomes" id="UP000218151">
    <property type="component" value="Unassembled WGS sequence"/>
</dbReference>
<dbReference type="OrthoDB" id="4736977at2"/>